<dbReference type="Pfam" id="PF01302">
    <property type="entry name" value="CAP_GLY"/>
    <property type="match status" value="1"/>
</dbReference>
<name>A0AA36CUQ5_9BILA</name>
<evidence type="ECO:0000313" key="10">
    <source>
        <dbReference type="EMBL" id="CAJ0575214.1"/>
    </source>
</evidence>
<dbReference type="InterPro" id="IPR036859">
    <property type="entry name" value="CAP-Gly_dom_sf"/>
</dbReference>
<dbReference type="InterPro" id="IPR000938">
    <property type="entry name" value="CAP-Gly_domain"/>
</dbReference>
<dbReference type="InterPro" id="IPR016024">
    <property type="entry name" value="ARM-type_fold"/>
</dbReference>
<dbReference type="GO" id="GO:0000209">
    <property type="term" value="P:protein polyubiquitination"/>
    <property type="evidence" value="ECO:0007669"/>
    <property type="project" value="TreeGrafter"/>
</dbReference>
<feature type="non-terminal residue" evidence="10">
    <location>
        <position position="1750"/>
    </location>
</feature>
<evidence type="ECO:0000256" key="3">
    <source>
        <dbReference type="ARBA" id="ARBA00022679"/>
    </source>
</evidence>
<dbReference type="EC" id="2.3.2.26" evidence="6"/>
<dbReference type="PANTHER" id="PTHR45670">
    <property type="entry name" value="E3 UBIQUITIN-PROTEIN LIGASE TRIP12"/>
    <property type="match status" value="1"/>
</dbReference>
<comment type="function">
    <text evidence="6">E3 ubiquitin-protein ligase which accepts ubiquitin from an E2 ubiquitin-conjugating enzyme in the form of a thioester and then directly transfers the ubiquitin to targeted substrates.</text>
</comment>
<proteinExistence type="inferred from homology"/>
<keyword evidence="4 5" id="KW-0833">Ubl conjugation pathway</keyword>
<evidence type="ECO:0000256" key="4">
    <source>
        <dbReference type="ARBA" id="ARBA00022786"/>
    </source>
</evidence>
<dbReference type="InterPro" id="IPR045322">
    <property type="entry name" value="HECTD1/TRIP12-like"/>
</dbReference>
<dbReference type="Gene3D" id="2.30.30.190">
    <property type="entry name" value="CAP Gly-rich-like domain"/>
    <property type="match status" value="1"/>
</dbReference>
<keyword evidence="3 6" id="KW-0808">Transferase</keyword>
<feature type="region of interest" description="Disordered" evidence="7">
    <location>
        <begin position="1681"/>
        <end position="1703"/>
    </location>
</feature>
<keyword evidence="11" id="KW-1185">Reference proteome</keyword>
<accession>A0AA36CUQ5</accession>
<comment type="caution">
    <text evidence="10">The sequence shown here is derived from an EMBL/GenBank/DDBJ whole genome shotgun (WGS) entry which is preliminary data.</text>
</comment>
<comment type="pathway">
    <text evidence="6">Protein modification; protein ubiquitination.</text>
</comment>
<evidence type="ECO:0000313" key="11">
    <source>
        <dbReference type="Proteomes" id="UP001177023"/>
    </source>
</evidence>
<dbReference type="SUPFAM" id="SSF48371">
    <property type="entry name" value="ARM repeat"/>
    <property type="match status" value="1"/>
</dbReference>
<feature type="domain" description="CAP-Gly" evidence="9">
    <location>
        <begin position="1392"/>
        <end position="1434"/>
    </location>
</feature>
<dbReference type="Gene3D" id="1.25.10.10">
    <property type="entry name" value="Leucine-rich Repeat Variant"/>
    <property type="match status" value="1"/>
</dbReference>
<dbReference type="GO" id="GO:0043161">
    <property type="term" value="P:proteasome-mediated ubiquitin-dependent protein catabolic process"/>
    <property type="evidence" value="ECO:0007669"/>
    <property type="project" value="TreeGrafter"/>
</dbReference>
<organism evidence="10 11">
    <name type="scientific">Mesorhabditis spiculigera</name>
    <dbReference type="NCBI Taxonomy" id="96644"/>
    <lineage>
        <taxon>Eukaryota</taxon>
        <taxon>Metazoa</taxon>
        <taxon>Ecdysozoa</taxon>
        <taxon>Nematoda</taxon>
        <taxon>Chromadorea</taxon>
        <taxon>Rhabditida</taxon>
        <taxon>Rhabditina</taxon>
        <taxon>Rhabditomorpha</taxon>
        <taxon>Rhabditoidea</taxon>
        <taxon>Rhabditidae</taxon>
        <taxon>Mesorhabditinae</taxon>
        <taxon>Mesorhabditis</taxon>
    </lineage>
</organism>
<dbReference type="Proteomes" id="UP001177023">
    <property type="component" value="Unassembled WGS sequence"/>
</dbReference>
<dbReference type="Pfam" id="PF00632">
    <property type="entry name" value="HECT"/>
    <property type="match status" value="1"/>
</dbReference>
<dbReference type="Gene3D" id="3.30.2410.10">
    <property type="entry name" value="Hect, E3 ligase catalytic domain"/>
    <property type="match status" value="1"/>
</dbReference>
<dbReference type="PANTHER" id="PTHR45670:SF13">
    <property type="entry name" value="E3 UBIQUITIN-PROTEIN LIGASE TRIP12"/>
    <property type="match status" value="1"/>
</dbReference>
<comment type="catalytic activity">
    <reaction evidence="1 6">
        <text>S-ubiquitinyl-[E2 ubiquitin-conjugating enzyme]-L-cysteine + [acceptor protein]-L-lysine = [E2 ubiquitin-conjugating enzyme]-L-cysteine + N(6)-ubiquitinyl-[acceptor protein]-L-lysine.</text>
        <dbReference type="EC" id="2.3.2.26"/>
    </reaction>
</comment>
<dbReference type="Gene3D" id="3.90.1750.10">
    <property type="entry name" value="Hect, E3 ligase catalytic domains"/>
    <property type="match status" value="1"/>
</dbReference>
<dbReference type="GO" id="GO:0016607">
    <property type="term" value="C:nuclear speck"/>
    <property type="evidence" value="ECO:0007669"/>
    <property type="project" value="TreeGrafter"/>
</dbReference>
<dbReference type="SUPFAM" id="SSF56204">
    <property type="entry name" value="Hect, E3 ligase catalytic domain"/>
    <property type="match status" value="1"/>
</dbReference>
<evidence type="ECO:0000256" key="6">
    <source>
        <dbReference type="RuleBase" id="RU369009"/>
    </source>
</evidence>
<protein>
    <recommendedName>
        <fullName evidence="6">E3 ubiquitin-protein ligase</fullName>
        <ecNumber evidence="6">2.3.2.26</ecNumber>
    </recommendedName>
</protein>
<dbReference type="GO" id="GO:0006974">
    <property type="term" value="P:DNA damage response"/>
    <property type="evidence" value="ECO:0007669"/>
    <property type="project" value="TreeGrafter"/>
</dbReference>
<evidence type="ECO:0000259" key="9">
    <source>
        <dbReference type="PROSITE" id="PS50245"/>
    </source>
</evidence>
<evidence type="ECO:0000256" key="5">
    <source>
        <dbReference type="PROSITE-ProRule" id="PRU00104"/>
    </source>
</evidence>
<evidence type="ECO:0000256" key="2">
    <source>
        <dbReference type="ARBA" id="ARBA00006331"/>
    </source>
</evidence>
<evidence type="ECO:0000256" key="1">
    <source>
        <dbReference type="ARBA" id="ARBA00000885"/>
    </source>
</evidence>
<dbReference type="SUPFAM" id="SSF74924">
    <property type="entry name" value="Cap-Gly domain"/>
    <property type="match status" value="1"/>
</dbReference>
<sequence length="1750" mass="194176">MELDDGDLAMEMDLDSIPIPPTPRKENNIPAGLVLRSGIDSIAGRCTAYGFIGQPDPGLLENLQSSDLWRKREAVQTISNLILISDEGANLNVSFRDIVAAIKDLLQNEDFNTKSDGVTCLQNLVDVFSRSHSVAADAIPLLITLMQDVREEYGVDIHETALKPLLILSRKYGRNILQAGGLSGVLRHLYFFNQHAQRSAIEVVANAASYVTPANLDQVTEAFREICDNLNNTDSKMGDAACAAFSRIVCNLYEEETFVNDVLDQKYDLACKIVNVLREVTTKFSATTELLIAVRLLMGCSSDFALKLHHVGATSTIANLLSPLSSKRAINSFIDLRELIYMCGELAPALPDTSIFIIDKHIVNQTGTHRRQHQPAWPSTVTDPVVHFGVIRVLVRLLLPCRHVDLFELLEESQYANPKAGPVTRTRSKAQQIVDALPIVSRKRTSPAGSDVPTTSHASDHHHYPSSILPAVPLTPFRDDGSPSTKRERDSCGSSRSTAHASAGPKKSPLQLLSISRHGSASTSSMDSGSSPDSLTRQLNEQEHTEINAWLIQECSHALRLRPDVAPVHEQLQQLVSSIRDRKDDLIPNTFFKDLLHLAQQNLTPNQLLHSGLAEEILKWMADGSAMHVVPLIIASLQKIDSADRQQHLNQLIRIVAGAVDLCEAFPVSIFDLTSHASTNLFHGAQALRYFRNHVVTITVSRHPKVDSSDPPQSNTFKTDALVTMKYIYSVVKNRLPIRQSSSSEEEEDSQNGIYQSMDIELLTSNGTVIGQEQVLLEVLLANSSDDIGRILGTAHNFHYRPKKSGNAVRHVDHKMSLEQRIREELSHAPDEHTTLPTASGVTLVAEFLEGKRVFEKNMMKRIDRISQSTAHTNPDEPSQFVPALGMLTLLHYIDQYWSVDGCQGYWPERPFPIASKDAFVCKKLDAKVNRQLADFLSVAAQGLPTWIEWIARNAPYALSFETRRSFFHLTAFGRERALGHWLQQRDIPTEDANFMRVKKVSIEVVRDNFITFAYAALQDTPTGSTMEVKFRGEAGTGHGPTQEFYSILSKEFKKASLDLWYPGRMEVDPETNEKMVASDHGLFPLPCTKEKRVEKIQLYELLGRALGQSLQDGKRLDIVLSPIVMKYLIGKAHLIGPCDLATVDPIVYKSMKQIEECGGDELDLIMADYAVPNVDINISTDSSQQTVTAKNRWTYLERVREIMLLTVREPLEAIAHGLNAVLPRENLECFLPDEFEALFCGADGADPEYWQPSRIIDALKFDLGYSRESLAVKNFVQMLVEFTPAKRQRFLQFVTGSPRLPHGGFAALSPPLTVVCKSPAFGGPDGEFPSAVTCKNYVKLPNYTSYEMMRRHGRGGPAAEATTTEIARLRKMMLGTRVQYNERWAKIAYIGLVQFADGVFAGLVYDEKVGKHSGEVRGVRYFRCAPSHGAYVPLDKVLARTTDAHQPQEAPSQQPGVQTPELLQPEPIVAADEPAVDFDGRDVAPVDEQIEKPVSSIRDRKDDLIPSTFFKITVSRHPKVDSSDPPQSNTFKTDALVTMKYIYSVVKNRLPIRQSSSSEEEEDSQSGNYQSMDIELLTSNGTVIGQEQVLLEVLLANSPDDIGRILGTAHNFHYRPKKSGNPYLIGKAHLIGPCDLATVDPIVYKSMKQIEECGGDELDLIMADYAVPNVDINISTDSGQQTVLTRPTDAQQPQEAPSQQPAVQAPELLQPEHIVAADEPEVDFDGRGVAPVDEPLEKLVSSIQDLCIP</sequence>
<dbReference type="InterPro" id="IPR011989">
    <property type="entry name" value="ARM-like"/>
</dbReference>
<dbReference type="InterPro" id="IPR000569">
    <property type="entry name" value="HECT_dom"/>
</dbReference>
<dbReference type="PROSITE" id="PS50237">
    <property type="entry name" value="HECT"/>
    <property type="match status" value="1"/>
</dbReference>
<evidence type="ECO:0000259" key="8">
    <source>
        <dbReference type="PROSITE" id="PS50237"/>
    </source>
</evidence>
<feature type="compositionally biased region" description="Basic and acidic residues" evidence="7">
    <location>
        <begin position="477"/>
        <end position="491"/>
    </location>
</feature>
<dbReference type="InterPro" id="IPR035983">
    <property type="entry name" value="Hect_E3_ubiquitin_ligase"/>
</dbReference>
<gene>
    <name evidence="10" type="ORF">MSPICULIGERA_LOCUS13529</name>
</gene>
<feature type="compositionally biased region" description="Low complexity" evidence="7">
    <location>
        <begin position="520"/>
        <end position="534"/>
    </location>
</feature>
<reference evidence="10" key="1">
    <citation type="submission" date="2023-06" db="EMBL/GenBank/DDBJ databases">
        <authorList>
            <person name="Delattre M."/>
        </authorList>
    </citation>
    <scope>NUCLEOTIDE SEQUENCE</scope>
    <source>
        <strain evidence="10">AF72</strain>
    </source>
</reference>
<dbReference type="SMART" id="SM00119">
    <property type="entry name" value="HECTc"/>
    <property type="match status" value="1"/>
</dbReference>
<feature type="compositionally biased region" description="Low complexity" evidence="7">
    <location>
        <begin position="1691"/>
        <end position="1703"/>
    </location>
</feature>
<dbReference type="SMART" id="SM01052">
    <property type="entry name" value="CAP_GLY"/>
    <property type="match status" value="1"/>
</dbReference>
<comment type="similarity">
    <text evidence="2 6">Belongs to the UPL family. K-HECT subfamily.</text>
</comment>
<evidence type="ECO:0000256" key="7">
    <source>
        <dbReference type="SAM" id="MobiDB-lite"/>
    </source>
</evidence>
<feature type="region of interest" description="Disordered" evidence="7">
    <location>
        <begin position="434"/>
        <end position="539"/>
    </location>
</feature>
<dbReference type="EMBL" id="CATQJA010002636">
    <property type="protein sequence ID" value="CAJ0575214.1"/>
    <property type="molecule type" value="Genomic_DNA"/>
</dbReference>
<dbReference type="PROSITE" id="PS50245">
    <property type="entry name" value="CAP_GLY_2"/>
    <property type="match status" value="1"/>
</dbReference>
<feature type="domain" description="HECT" evidence="8">
    <location>
        <begin position="1019"/>
        <end position="1351"/>
    </location>
</feature>
<dbReference type="Gene3D" id="3.30.2160.10">
    <property type="entry name" value="Hect, E3 ligase catalytic domain"/>
    <property type="match status" value="1"/>
</dbReference>
<feature type="compositionally biased region" description="Polar residues" evidence="7">
    <location>
        <begin position="1681"/>
        <end position="1690"/>
    </location>
</feature>
<feature type="active site" description="Glycyl thioester intermediate" evidence="5">
    <location>
        <position position="1335"/>
    </location>
</feature>
<dbReference type="GO" id="GO:0061630">
    <property type="term" value="F:ubiquitin protein ligase activity"/>
    <property type="evidence" value="ECO:0007669"/>
    <property type="project" value="UniProtKB-UniRule"/>
</dbReference>